<dbReference type="HOGENOM" id="CLU_2359252_0_0_1"/>
<reference evidence="1 2" key="1">
    <citation type="submission" date="2014-04" db="EMBL/GenBank/DDBJ databases">
        <title>Evolutionary Origins and Diversification of the Mycorrhizal Mutualists.</title>
        <authorList>
            <consortium name="DOE Joint Genome Institute"/>
            <consortium name="Mycorrhizal Genomics Consortium"/>
            <person name="Kohler A."/>
            <person name="Kuo A."/>
            <person name="Nagy L.G."/>
            <person name="Floudas D."/>
            <person name="Copeland A."/>
            <person name="Barry K.W."/>
            <person name="Cichocki N."/>
            <person name="Veneault-Fourrey C."/>
            <person name="LaButti K."/>
            <person name="Lindquist E.A."/>
            <person name="Lipzen A."/>
            <person name="Lundell T."/>
            <person name="Morin E."/>
            <person name="Murat C."/>
            <person name="Riley R."/>
            <person name="Ohm R."/>
            <person name="Sun H."/>
            <person name="Tunlid A."/>
            <person name="Henrissat B."/>
            <person name="Grigoriev I.V."/>
            <person name="Hibbett D.S."/>
            <person name="Martin F."/>
        </authorList>
    </citation>
    <scope>NUCLEOTIDE SEQUENCE [LARGE SCALE GENOMIC DNA]</scope>
    <source>
        <strain evidence="1 2">Koide BX008</strain>
    </source>
</reference>
<protein>
    <submittedName>
        <fullName evidence="1">Uncharacterized protein</fullName>
    </submittedName>
</protein>
<gene>
    <name evidence="1" type="ORF">M378DRAFT_569564</name>
</gene>
<dbReference type="Proteomes" id="UP000054549">
    <property type="component" value="Unassembled WGS sequence"/>
</dbReference>
<name>A0A0C2RZF6_AMAMK</name>
<proteinExistence type="predicted"/>
<dbReference type="EMBL" id="KN818476">
    <property type="protein sequence ID" value="KIL55760.1"/>
    <property type="molecule type" value="Genomic_DNA"/>
</dbReference>
<keyword evidence="2" id="KW-1185">Reference proteome</keyword>
<evidence type="ECO:0000313" key="2">
    <source>
        <dbReference type="Proteomes" id="UP000054549"/>
    </source>
</evidence>
<evidence type="ECO:0000313" key="1">
    <source>
        <dbReference type="EMBL" id="KIL55760.1"/>
    </source>
</evidence>
<accession>A0A0C2RZF6</accession>
<dbReference type="InParanoid" id="A0A0C2RZF6"/>
<organism evidence="1 2">
    <name type="scientific">Amanita muscaria (strain Koide BX008)</name>
    <dbReference type="NCBI Taxonomy" id="946122"/>
    <lineage>
        <taxon>Eukaryota</taxon>
        <taxon>Fungi</taxon>
        <taxon>Dikarya</taxon>
        <taxon>Basidiomycota</taxon>
        <taxon>Agaricomycotina</taxon>
        <taxon>Agaricomycetes</taxon>
        <taxon>Agaricomycetidae</taxon>
        <taxon>Agaricales</taxon>
        <taxon>Pluteineae</taxon>
        <taxon>Amanitaceae</taxon>
        <taxon>Amanita</taxon>
    </lineage>
</organism>
<sequence>MMPVSLSIVILVRVQFNYDEITSMYNLRATASSSSKPRFDNVQYLEITTSPIHRLTTLKLPASTSVERIVDRALLETMRIVRGWYGLEGRQPWHSS</sequence>
<dbReference type="AlphaFoldDB" id="A0A0C2RZF6"/>